<dbReference type="Pfam" id="PF08281">
    <property type="entry name" value="Sigma70_r4_2"/>
    <property type="match status" value="1"/>
</dbReference>
<accession>A0ABT9ELC4</accession>
<protein>
    <submittedName>
        <fullName evidence="7">RNA polymerase sigma factor</fullName>
    </submittedName>
</protein>
<dbReference type="InterPro" id="IPR039425">
    <property type="entry name" value="RNA_pol_sigma-70-like"/>
</dbReference>
<evidence type="ECO:0000313" key="8">
    <source>
        <dbReference type="Proteomes" id="UP001230685"/>
    </source>
</evidence>
<evidence type="ECO:0000256" key="1">
    <source>
        <dbReference type="ARBA" id="ARBA00010641"/>
    </source>
</evidence>
<keyword evidence="4" id="KW-0804">Transcription</keyword>
<evidence type="ECO:0000256" key="4">
    <source>
        <dbReference type="ARBA" id="ARBA00023163"/>
    </source>
</evidence>
<comment type="caution">
    <text evidence="7">The sequence shown here is derived from an EMBL/GenBank/DDBJ whole genome shotgun (WGS) entry which is preliminary data.</text>
</comment>
<feature type="domain" description="RNA polymerase sigma factor 70 region 4 type 2" evidence="6">
    <location>
        <begin position="106"/>
        <end position="158"/>
    </location>
</feature>
<dbReference type="Gene3D" id="1.10.1740.10">
    <property type="match status" value="1"/>
</dbReference>
<keyword evidence="2" id="KW-0805">Transcription regulation</keyword>
<sequence length="179" mass="20465">MIDAHPLAQAFLAHRAVLLRYLQARGARDEAEDLLQDLWLKLGEGADATIADHRAYLFRMAHNLMLDRVRSAQRRRHREDEYGGDRGTVDEAPAGIAPLIARERLDQVERVLTGLGERTDRIFRMHRMEELPQRSIAERLDISLSAVEKHLQKAYRALAAYRLGEQSGEPAIRTIHADR</sequence>
<evidence type="ECO:0000313" key="7">
    <source>
        <dbReference type="EMBL" id="MDP1027583.1"/>
    </source>
</evidence>
<evidence type="ECO:0000256" key="3">
    <source>
        <dbReference type="ARBA" id="ARBA00023082"/>
    </source>
</evidence>
<dbReference type="InterPro" id="IPR036388">
    <property type="entry name" value="WH-like_DNA-bd_sf"/>
</dbReference>
<gene>
    <name evidence="7" type="ORF">Q5H91_10195</name>
</gene>
<dbReference type="InterPro" id="IPR013324">
    <property type="entry name" value="RNA_pol_sigma_r3/r4-like"/>
</dbReference>
<dbReference type="SUPFAM" id="SSF88946">
    <property type="entry name" value="Sigma2 domain of RNA polymerase sigma factors"/>
    <property type="match status" value="1"/>
</dbReference>
<comment type="similarity">
    <text evidence="1">Belongs to the sigma-70 factor family. ECF subfamily.</text>
</comment>
<dbReference type="Proteomes" id="UP001230685">
    <property type="component" value="Unassembled WGS sequence"/>
</dbReference>
<dbReference type="RefSeq" id="WP_305173291.1">
    <property type="nucleotide sequence ID" value="NZ_JAUUDS010000004.1"/>
</dbReference>
<keyword evidence="8" id="KW-1185">Reference proteome</keyword>
<dbReference type="InterPro" id="IPR007627">
    <property type="entry name" value="RNA_pol_sigma70_r2"/>
</dbReference>
<dbReference type="NCBIfam" id="TIGR02937">
    <property type="entry name" value="sigma70-ECF"/>
    <property type="match status" value="1"/>
</dbReference>
<dbReference type="InterPro" id="IPR014284">
    <property type="entry name" value="RNA_pol_sigma-70_dom"/>
</dbReference>
<dbReference type="PANTHER" id="PTHR43133">
    <property type="entry name" value="RNA POLYMERASE ECF-TYPE SIGMA FACTO"/>
    <property type="match status" value="1"/>
</dbReference>
<dbReference type="InterPro" id="IPR013249">
    <property type="entry name" value="RNA_pol_sigma70_r4_t2"/>
</dbReference>
<reference evidence="7 8" key="1">
    <citation type="submission" date="2023-07" db="EMBL/GenBank/DDBJ databases">
        <authorList>
            <person name="Kim M.K."/>
        </authorList>
    </citation>
    <scope>NUCLEOTIDE SEQUENCE [LARGE SCALE GENOMIC DNA]</scope>
    <source>
        <strain evidence="7 8">KR1UV-12</strain>
    </source>
</reference>
<dbReference type="InterPro" id="IPR013325">
    <property type="entry name" value="RNA_pol_sigma_r2"/>
</dbReference>
<evidence type="ECO:0000259" key="5">
    <source>
        <dbReference type="Pfam" id="PF04542"/>
    </source>
</evidence>
<organism evidence="7 8">
    <name type="scientific">Sphingomonas aurea</name>
    <dbReference type="NCBI Taxonomy" id="3063994"/>
    <lineage>
        <taxon>Bacteria</taxon>
        <taxon>Pseudomonadati</taxon>
        <taxon>Pseudomonadota</taxon>
        <taxon>Alphaproteobacteria</taxon>
        <taxon>Sphingomonadales</taxon>
        <taxon>Sphingomonadaceae</taxon>
        <taxon>Sphingomonas</taxon>
    </lineage>
</organism>
<evidence type="ECO:0000256" key="2">
    <source>
        <dbReference type="ARBA" id="ARBA00023015"/>
    </source>
</evidence>
<evidence type="ECO:0000259" key="6">
    <source>
        <dbReference type="Pfam" id="PF08281"/>
    </source>
</evidence>
<dbReference type="SUPFAM" id="SSF88659">
    <property type="entry name" value="Sigma3 and sigma4 domains of RNA polymerase sigma factors"/>
    <property type="match status" value="1"/>
</dbReference>
<feature type="domain" description="RNA polymerase sigma-70 region 2" evidence="5">
    <location>
        <begin position="15"/>
        <end position="75"/>
    </location>
</feature>
<dbReference type="Pfam" id="PF04542">
    <property type="entry name" value="Sigma70_r2"/>
    <property type="match status" value="1"/>
</dbReference>
<keyword evidence="3" id="KW-0731">Sigma factor</keyword>
<name>A0ABT9ELC4_9SPHN</name>
<dbReference type="EMBL" id="JAUUDS010000004">
    <property type="protein sequence ID" value="MDP1027583.1"/>
    <property type="molecule type" value="Genomic_DNA"/>
</dbReference>
<dbReference type="Gene3D" id="1.10.10.10">
    <property type="entry name" value="Winged helix-like DNA-binding domain superfamily/Winged helix DNA-binding domain"/>
    <property type="match status" value="1"/>
</dbReference>
<proteinExistence type="inferred from homology"/>
<dbReference type="PANTHER" id="PTHR43133:SF63">
    <property type="entry name" value="RNA POLYMERASE SIGMA FACTOR FECI-RELATED"/>
    <property type="match status" value="1"/>
</dbReference>